<evidence type="ECO:0000256" key="1">
    <source>
        <dbReference type="SAM" id="SignalP"/>
    </source>
</evidence>
<dbReference type="SUPFAM" id="SSF56601">
    <property type="entry name" value="beta-lactamase/transpeptidase-like"/>
    <property type="match status" value="1"/>
</dbReference>
<dbReference type="EC" id="3.-.-.-" evidence="3"/>
<feature type="signal peptide" evidence="1">
    <location>
        <begin position="1"/>
        <end position="27"/>
    </location>
</feature>
<dbReference type="RefSeq" id="WP_380789851.1">
    <property type="nucleotide sequence ID" value="NZ_JBHTKR010000003.1"/>
</dbReference>
<accession>A0ABW3TB31</accession>
<dbReference type="Proteomes" id="UP001597151">
    <property type="component" value="Unassembled WGS sequence"/>
</dbReference>
<dbReference type="EMBL" id="JBHTKR010000003">
    <property type="protein sequence ID" value="MFD1194394.1"/>
    <property type="molecule type" value="Genomic_DNA"/>
</dbReference>
<feature type="chain" id="PRO_5045693729" evidence="1">
    <location>
        <begin position="28"/>
        <end position="446"/>
    </location>
</feature>
<evidence type="ECO:0000313" key="3">
    <source>
        <dbReference type="EMBL" id="MFD1194394.1"/>
    </source>
</evidence>
<dbReference type="PANTHER" id="PTHR43283:SF7">
    <property type="entry name" value="BETA-LACTAMASE-RELATED DOMAIN-CONTAINING PROTEIN"/>
    <property type="match status" value="1"/>
</dbReference>
<protein>
    <submittedName>
        <fullName evidence="3">Serine hydrolase domain-containing protein</fullName>
        <ecNumber evidence="3">3.-.-.-</ecNumber>
    </submittedName>
</protein>
<dbReference type="Pfam" id="PF00144">
    <property type="entry name" value="Beta-lactamase"/>
    <property type="match status" value="1"/>
</dbReference>
<dbReference type="GO" id="GO:0016787">
    <property type="term" value="F:hydrolase activity"/>
    <property type="evidence" value="ECO:0007669"/>
    <property type="project" value="UniProtKB-KW"/>
</dbReference>
<organism evidence="3 4">
    <name type="scientific">Seohaeicola saemankumensis</name>
    <dbReference type="NCBI Taxonomy" id="481181"/>
    <lineage>
        <taxon>Bacteria</taxon>
        <taxon>Pseudomonadati</taxon>
        <taxon>Pseudomonadota</taxon>
        <taxon>Alphaproteobacteria</taxon>
        <taxon>Rhodobacterales</taxon>
        <taxon>Roseobacteraceae</taxon>
        <taxon>Seohaeicola</taxon>
    </lineage>
</organism>
<name>A0ABW3TB31_9RHOB</name>
<dbReference type="InterPro" id="IPR050789">
    <property type="entry name" value="Diverse_Enzym_Activities"/>
</dbReference>
<evidence type="ECO:0000259" key="2">
    <source>
        <dbReference type="Pfam" id="PF00144"/>
    </source>
</evidence>
<sequence length="446" mass="48635">MSFSTSDIFAAAAGLAIALGASSAAQAQSAPLSAQESDPAVMGWMQGFPPPVDKLITQPDANYFSFPKLRWSVCHLREFLPTEEISRGLGAPVPLDYPSPAEFADLRARIDALAFTPIDGTDQMTWQDSLYANYTDGMLILHRGKVVYERYFGCLEEDGKHAIMSMTKSITGLLGEILVAEGTLDDRALVRDIIPDIGDSAFATATVRQVMDMTTGVQYSEDYSDPNADIWVYSRAASPLPKPEGYDGPDGYWEYLQQVKPDGNHGDAFHYKTINSDMLGWIISRVTGKSVTDLASERLWRRMGAEQDAYQTVDGKGVPFAGGGVTAGLRDLGRLGLLMLNEGVSNGQRLFPAAVVDKIRTGGDPSKFAGFPTIPNGSYTSQWWVFHNDHGAFAARGVHGQTIYVDPTAEMVLVRLSSYPRAQNGFIDPTSLPAYQAVAEFLMTRE</sequence>
<keyword evidence="1" id="KW-0732">Signal</keyword>
<evidence type="ECO:0000313" key="4">
    <source>
        <dbReference type="Proteomes" id="UP001597151"/>
    </source>
</evidence>
<dbReference type="Gene3D" id="3.40.710.10">
    <property type="entry name" value="DD-peptidase/beta-lactamase superfamily"/>
    <property type="match status" value="1"/>
</dbReference>
<keyword evidence="4" id="KW-1185">Reference proteome</keyword>
<feature type="domain" description="Beta-lactamase-related" evidence="2">
    <location>
        <begin position="138"/>
        <end position="420"/>
    </location>
</feature>
<dbReference type="PANTHER" id="PTHR43283">
    <property type="entry name" value="BETA-LACTAMASE-RELATED"/>
    <property type="match status" value="1"/>
</dbReference>
<proteinExistence type="predicted"/>
<gene>
    <name evidence="3" type="ORF">ACFQ3C_06910</name>
</gene>
<dbReference type="InterPro" id="IPR012338">
    <property type="entry name" value="Beta-lactam/transpept-like"/>
</dbReference>
<comment type="caution">
    <text evidence="3">The sequence shown here is derived from an EMBL/GenBank/DDBJ whole genome shotgun (WGS) entry which is preliminary data.</text>
</comment>
<reference evidence="4" key="1">
    <citation type="journal article" date="2019" name="Int. J. Syst. Evol. Microbiol.">
        <title>The Global Catalogue of Microorganisms (GCM) 10K type strain sequencing project: providing services to taxonomists for standard genome sequencing and annotation.</title>
        <authorList>
            <consortium name="The Broad Institute Genomics Platform"/>
            <consortium name="The Broad Institute Genome Sequencing Center for Infectious Disease"/>
            <person name="Wu L."/>
            <person name="Ma J."/>
        </authorList>
    </citation>
    <scope>NUCLEOTIDE SEQUENCE [LARGE SCALE GENOMIC DNA]</scope>
    <source>
        <strain evidence="4">CCUG 55328</strain>
    </source>
</reference>
<dbReference type="InterPro" id="IPR001466">
    <property type="entry name" value="Beta-lactam-related"/>
</dbReference>
<keyword evidence="3" id="KW-0378">Hydrolase</keyword>